<dbReference type="PANTHER" id="PTHR30619:SF1">
    <property type="entry name" value="RECOMBINATION PROTEIN 2"/>
    <property type="match status" value="1"/>
</dbReference>
<dbReference type="AlphaFoldDB" id="A0A0G0AC67"/>
<organism evidence="2 3">
    <name type="scientific">candidate division WS6 bacterium GW2011_GWB1_33_6</name>
    <dbReference type="NCBI Taxonomy" id="1619088"/>
    <lineage>
        <taxon>Bacteria</taxon>
        <taxon>Candidatus Dojkabacteria</taxon>
    </lineage>
</organism>
<dbReference type="InterPro" id="IPR052159">
    <property type="entry name" value="Competence_DNA_uptake"/>
</dbReference>
<name>A0A0G0AC67_9BACT</name>
<gene>
    <name evidence="2" type="ORF">UR47_C0017G0005</name>
</gene>
<reference evidence="2 3" key="1">
    <citation type="journal article" date="2015" name="Nature">
        <title>rRNA introns, odd ribosomes, and small enigmatic genomes across a large radiation of phyla.</title>
        <authorList>
            <person name="Brown C.T."/>
            <person name="Hug L.A."/>
            <person name="Thomas B.C."/>
            <person name="Sharon I."/>
            <person name="Castelle C.J."/>
            <person name="Singh A."/>
            <person name="Wilkins M.J."/>
            <person name="Williams K.H."/>
            <person name="Banfield J.F."/>
        </authorList>
    </citation>
    <scope>NUCLEOTIDE SEQUENCE [LARGE SCALE GENOMIC DNA]</scope>
</reference>
<sequence length="268" mass="30155">MTENIVKTLVWVIIGLVYLISVKYENSVVFLNVGQGDATLIQHGTTQILVDGGPDMSILYELPKYVPIYDRKIEYVILTHSHDDHLIGLLEVLKYYSVDTIFYYPGCNKNENYEYLLQKYHNLKEVSAGDTIRLGDIDMNIIWPVKGEDYGVCYKPFDGDINNDSIVVDFEYLGKKFLLMSDVETPAEEVILQGGLIGSNYDTLKGGHHCSNSSSSKIFLERVSPSLVICSVGEGNSFGHPGSETVQRFKSLNVQYLVTYEEGNIQIK</sequence>
<dbReference type="EMBL" id="LBPI01000017">
    <property type="protein sequence ID" value="KKP54459.1"/>
    <property type="molecule type" value="Genomic_DNA"/>
</dbReference>
<dbReference type="CDD" id="cd07731">
    <property type="entry name" value="ComA-like_MBL-fold"/>
    <property type="match status" value="1"/>
</dbReference>
<comment type="caution">
    <text evidence="2">The sequence shown here is derived from an EMBL/GenBank/DDBJ whole genome shotgun (WGS) entry which is preliminary data.</text>
</comment>
<evidence type="ECO:0000259" key="1">
    <source>
        <dbReference type="SMART" id="SM00849"/>
    </source>
</evidence>
<accession>A0A0G0AC67</accession>
<dbReference type="InterPro" id="IPR035681">
    <property type="entry name" value="ComA-like_MBL"/>
</dbReference>
<dbReference type="SUPFAM" id="SSF56281">
    <property type="entry name" value="Metallo-hydrolase/oxidoreductase"/>
    <property type="match status" value="1"/>
</dbReference>
<feature type="domain" description="Metallo-beta-lactamase" evidence="1">
    <location>
        <begin position="35"/>
        <end position="232"/>
    </location>
</feature>
<dbReference type="Pfam" id="PF00753">
    <property type="entry name" value="Lactamase_B"/>
    <property type="match status" value="1"/>
</dbReference>
<dbReference type="Proteomes" id="UP000034488">
    <property type="component" value="Unassembled WGS sequence"/>
</dbReference>
<dbReference type="InterPro" id="IPR036866">
    <property type="entry name" value="RibonucZ/Hydroxyglut_hydro"/>
</dbReference>
<evidence type="ECO:0000313" key="3">
    <source>
        <dbReference type="Proteomes" id="UP000034488"/>
    </source>
</evidence>
<dbReference type="InterPro" id="IPR001279">
    <property type="entry name" value="Metallo-B-lactamas"/>
</dbReference>
<protein>
    <recommendedName>
        <fullName evidence="1">Metallo-beta-lactamase domain-containing protein</fullName>
    </recommendedName>
</protein>
<dbReference type="PANTHER" id="PTHR30619">
    <property type="entry name" value="DNA INTERNALIZATION/COMPETENCE PROTEIN COMEC/REC2"/>
    <property type="match status" value="1"/>
</dbReference>
<dbReference type="Gene3D" id="3.60.15.10">
    <property type="entry name" value="Ribonuclease Z/Hydroxyacylglutathione hydrolase-like"/>
    <property type="match status" value="1"/>
</dbReference>
<evidence type="ECO:0000313" key="2">
    <source>
        <dbReference type="EMBL" id="KKP54459.1"/>
    </source>
</evidence>
<proteinExistence type="predicted"/>
<dbReference type="SMART" id="SM00849">
    <property type="entry name" value="Lactamase_B"/>
    <property type="match status" value="1"/>
</dbReference>